<dbReference type="InterPro" id="IPR001599">
    <property type="entry name" value="Macroglobln_a2"/>
</dbReference>
<evidence type="ECO:0000256" key="2">
    <source>
        <dbReference type="ARBA" id="ARBA00022525"/>
    </source>
</evidence>
<keyword evidence="4" id="KW-1015">Disulfide bond</keyword>
<evidence type="ECO:0000256" key="4">
    <source>
        <dbReference type="ARBA" id="ARBA00023157"/>
    </source>
</evidence>
<dbReference type="InterPro" id="IPR001134">
    <property type="entry name" value="Netrin_domain"/>
</dbReference>
<dbReference type="InterPro" id="IPR011626">
    <property type="entry name" value="Alpha-macroglobulin_TED"/>
</dbReference>
<dbReference type="SUPFAM" id="SSF48239">
    <property type="entry name" value="Terpenoid cyclases/Protein prenyltransferases"/>
    <property type="match status" value="1"/>
</dbReference>
<evidence type="ECO:0000313" key="7">
    <source>
        <dbReference type="Proteomes" id="UP000261540"/>
    </source>
</evidence>
<keyword evidence="2" id="KW-0964">Secreted</keyword>
<dbReference type="Pfam" id="PF07678">
    <property type="entry name" value="TED_complement"/>
    <property type="match status" value="1"/>
</dbReference>
<dbReference type="SMART" id="SM01359">
    <property type="entry name" value="A2M_N_2"/>
    <property type="match status" value="1"/>
</dbReference>
<dbReference type="Pfam" id="PF00207">
    <property type="entry name" value="A2M"/>
    <property type="match status" value="1"/>
</dbReference>
<dbReference type="Pfam" id="PF07703">
    <property type="entry name" value="A2M_BRD"/>
    <property type="match status" value="1"/>
</dbReference>
<dbReference type="InterPro" id="IPR050473">
    <property type="entry name" value="A2M/Complement_sys"/>
</dbReference>
<reference evidence="6" key="1">
    <citation type="submission" date="2025-08" db="UniProtKB">
        <authorList>
            <consortium name="Ensembl"/>
        </authorList>
    </citation>
    <scope>IDENTIFICATION</scope>
</reference>
<dbReference type="Gene3D" id="2.60.40.1930">
    <property type="match status" value="1"/>
</dbReference>
<dbReference type="Gene3D" id="2.20.210.20">
    <property type="match status" value="1"/>
</dbReference>
<dbReference type="InterPro" id="IPR013783">
    <property type="entry name" value="Ig-like_fold"/>
</dbReference>
<dbReference type="PANTHER" id="PTHR11412:SF81">
    <property type="entry name" value="COMPLEMENT C3"/>
    <property type="match status" value="1"/>
</dbReference>
<dbReference type="Gene3D" id="2.20.130.20">
    <property type="match status" value="1"/>
</dbReference>
<evidence type="ECO:0000313" key="6">
    <source>
        <dbReference type="Ensembl" id="ENSPKIP00000025996.1"/>
    </source>
</evidence>
<dbReference type="GO" id="GO:0004866">
    <property type="term" value="F:endopeptidase inhibitor activity"/>
    <property type="evidence" value="ECO:0007669"/>
    <property type="project" value="InterPro"/>
</dbReference>
<dbReference type="InterPro" id="IPR047565">
    <property type="entry name" value="Alpha-macroglob_thiol-ester_cl"/>
</dbReference>
<dbReference type="Gene3D" id="6.20.50.160">
    <property type="match status" value="1"/>
</dbReference>
<dbReference type="SMART" id="SM01361">
    <property type="entry name" value="A2M_recep"/>
    <property type="match status" value="1"/>
</dbReference>
<dbReference type="PANTHER" id="PTHR11412">
    <property type="entry name" value="MACROGLOBULIN / COMPLEMENT"/>
    <property type="match status" value="1"/>
</dbReference>
<dbReference type="Gene3D" id="2.60.40.690">
    <property type="entry name" value="Alpha-macroglobulin, receptor-binding domain"/>
    <property type="match status" value="1"/>
</dbReference>
<reference evidence="6" key="2">
    <citation type="submission" date="2025-09" db="UniProtKB">
        <authorList>
            <consortium name="Ensembl"/>
        </authorList>
    </citation>
    <scope>IDENTIFICATION</scope>
</reference>
<dbReference type="SUPFAM" id="SSF49410">
    <property type="entry name" value="Alpha-macroglobulin receptor domain"/>
    <property type="match status" value="1"/>
</dbReference>
<dbReference type="InterPro" id="IPR008930">
    <property type="entry name" value="Terpenoid_cyclase/PrenylTrfase"/>
</dbReference>
<evidence type="ECO:0000256" key="3">
    <source>
        <dbReference type="ARBA" id="ARBA00022966"/>
    </source>
</evidence>
<dbReference type="InterPro" id="IPR018933">
    <property type="entry name" value="Netrin_module_non-TIMP"/>
</dbReference>
<dbReference type="Gene3D" id="1.50.10.20">
    <property type="match status" value="1"/>
</dbReference>
<sequence length="1138" mass="128631">IRSSLIVLTVLRYGATNKTNTNPIFMLQKTARRIVNRSDYCAINHKTNHLMLKLCVFGQVQTEMNELKPQQQARKNMVAQPYLTYGNSQNYLHIGITSAELGIGDNLLVNLNLKNNAGVQDQISHFTYLVLNKGQIIRADRQEREKGQSLVILSLPIRKDMIPSFRLVVYYHLGQAEVVSDSVWVDVKDTCMGTLKVTSKKTEYQPRNKFTLKIEGDPEAKVGLVAVDKGVYVLNSRNRLTQSKIWDTVEKHDIGCTAGSGRNSMDVFYDAGLIFQSNANVETKSRTDINSHHPCLTAAEDDDNYVSDRDIVSRTQFPESWLWQEETLPACPNGKTDWYDLLPFRICMASPFEMKVMKDFFIDLKLPYSAVRNEQLEIKAVLYNYMEDDIKVRVELMDTETVCSAAHKKRKYREEVMVEAMSSNSVSFIIIPMGLGKHSIEVQAFVYDSISRDGVKKDLLVVVSALLHLSPTSVHQHLNNIHYMLVVRLTGPSFTCCITRSGEQIGQTIYQVISGSTLGNLIQQPSGCGEQNMIGLTGPVIATLYLDSTGQWERVGVDKRETAIKYIRTGYMQELTYRKEDGSYSVWKHTRSSTWLTAYVTKVFAMAYPLISIEENVICSATKWLILNAQEPDGTFKEHAPVYHGEMVGNVRGKDADASLTAFVLIAMQEARPICGADKVSSLPDSIKKAQNFLTGRIGTLTNPYAVAMTSYALANEGKHQVDTLMKFASRDKTHWPVIGSHLFTLEATAYALLALVRAKDFDKAGPVVDWLNKQQFYGGGHGSTQATIMVFQAVAQYYTDVTDVKDINLQVDISVAGRSKPLAWTFNKGNAYLTRSLKVRHRWYRAQEKSQQWPQSLFVLFPRYLSKDRDATMTVLDITLLTGFVIDQDDLRRLTTGKDKYVQRFEMDKQLSEKGSLILYLDKVSRKVPDRVVFRLHKDQNVGILQPAGITIYEYYSMEHQQANRCTQFYHPEKKNGSLNRICHEDVCRCAEENCSLQKKLGKEDLDRYTEACNAGVDYVTFGLQAHRLSPLSHTLPVCLFSVSPGTDTGVQGQRRQFISHPYCRDAIDLQVGKTYLLMGKSEDLVKSDKESLYMLGGGTWIEYWPTNEDCQKDEYRQTCLSIATSTTDLLTFGCPT</sequence>
<dbReference type="Pfam" id="PF07677">
    <property type="entry name" value="A2M_recep"/>
    <property type="match status" value="1"/>
</dbReference>
<dbReference type="Ensembl" id="ENSPKIT00000006744.1">
    <property type="protein sequence ID" value="ENSPKIP00000025996.1"/>
    <property type="gene ID" value="ENSPKIG00000007813.1"/>
</dbReference>
<dbReference type="SMART" id="SM01360">
    <property type="entry name" value="A2M"/>
    <property type="match status" value="1"/>
</dbReference>
<comment type="subcellular location">
    <subcellularLocation>
        <location evidence="1">Secreted</location>
    </subcellularLocation>
</comment>
<dbReference type="CDD" id="cd02896">
    <property type="entry name" value="complement_C3_C4_C5"/>
    <property type="match status" value="1"/>
</dbReference>
<feature type="domain" description="NTR" evidence="5">
    <location>
        <begin position="996"/>
        <end position="1136"/>
    </location>
</feature>
<dbReference type="PROSITE" id="PS00477">
    <property type="entry name" value="ALPHA_2_MACROGLOBULIN"/>
    <property type="match status" value="1"/>
</dbReference>
<evidence type="ECO:0000259" key="5">
    <source>
        <dbReference type="PROSITE" id="PS50189"/>
    </source>
</evidence>
<keyword evidence="3" id="KW-0882">Thioester bond</keyword>
<dbReference type="GO" id="GO:0005615">
    <property type="term" value="C:extracellular space"/>
    <property type="evidence" value="ECO:0007669"/>
    <property type="project" value="InterPro"/>
</dbReference>
<dbReference type="Gene3D" id="2.60.40.10">
    <property type="entry name" value="Immunoglobulins"/>
    <property type="match status" value="1"/>
</dbReference>
<dbReference type="InterPro" id="IPR019742">
    <property type="entry name" value="MacrogloblnA2_CS"/>
</dbReference>
<organism evidence="6 7">
    <name type="scientific">Paramormyrops kingsleyae</name>
    <dbReference type="NCBI Taxonomy" id="1676925"/>
    <lineage>
        <taxon>Eukaryota</taxon>
        <taxon>Metazoa</taxon>
        <taxon>Chordata</taxon>
        <taxon>Craniata</taxon>
        <taxon>Vertebrata</taxon>
        <taxon>Euteleostomi</taxon>
        <taxon>Actinopterygii</taxon>
        <taxon>Neopterygii</taxon>
        <taxon>Teleostei</taxon>
        <taxon>Osteoglossocephala</taxon>
        <taxon>Osteoglossomorpha</taxon>
        <taxon>Osteoglossiformes</taxon>
        <taxon>Mormyridae</taxon>
        <taxon>Paramormyrops</taxon>
    </lineage>
</organism>
<dbReference type="PROSITE" id="PS50189">
    <property type="entry name" value="NTR"/>
    <property type="match status" value="1"/>
</dbReference>
<dbReference type="SUPFAM" id="SSF50242">
    <property type="entry name" value="TIMP-like"/>
    <property type="match status" value="1"/>
</dbReference>
<dbReference type="Gene3D" id="1.20.50.70">
    <property type="match status" value="1"/>
</dbReference>
<proteinExistence type="predicted"/>
<protein>
    <submittedName>
        <fullName evidence="6">Complement C3</fullName>
    </submittedName>
</protein>
<dbReference type="GeneTree" id="ENSGT00940000154063"/>
<dbReference type="InterPro" id="IPR011625">
    <property type="entry name" value="A2M_N_BRD"/>
</dbReference>
<dbReference type="SMART" id="SM01419">
    <property type="entry name" value="Thiol-ester_cl"/>
    <property type="match status" value="1"/>
</dbReference>
<name>A0A3B3S7N0_9TELE</name>
<dbReference type="InterPro" id="IPR008993">
    <property type="entry name" value="TIMP-like_OB-fold"/>
</dbReference>
<dbReference type="InterPro" id="IPR009048">
    <property type="entry name" value="A-macroglobulin_rcpt-bd"/>
</dbReference>
<keyword evidence="7" id="KW-1185">Reference proteome</keyword>
<dbReference type="Pfam" id="PF01759">
    <property type="entry name" value="NTR"/>
    <property type="match status" value="1"/>
</dbReference>
<dbReference type="AlphaFoldDB" id="A0A3B3S7N0"/>
<gene>
    <name evidence="6" type="primary">C3</name>
</gene>
<dbReference type="Proteomes" id="UP000261540">
    <property type="component" value="Unplaced"/>
</dbReference>
<dbReference type="Gene3D" id="2.40.50.120">
    <property type="match status" value="1"/>
</dbReference>
<dbReference type="FunFam" id="2.60.40.10:FF:000155">
    <property type="entry name" value="complement C3 isoform X1"/>
    <property type="match status" value="1"/>
</dbReference>
<dbReference type="InterPro" id="IPR036595">
    <property type="entry name" value="A-macroglobulin_rcpt-bd_sf"/>
</dbReference>
<dbReference type="FunFam" id="2.60.40.1930:FF:000008">
    <property type="entry name" value="Complement C3"/>
    <property type="match status" value="1"/>
</dbReference>
<accession>A0A3B3S7N0</accession>
<evidence type="ECO:0000256" key="1">
    <source>
        <dbReference type="ARBA" id="ARBA00004613"/>
    </source>
</evidence>
<dbReference type="SMART" id="SM00643">
    <property type="entry name" value="C345C"/>
    <property type="match status" value="1"/>
</dbReference>